<dbReference type="PROSITE" id="PS00107">
    <property type="entry name" value="PROTEIN_KINASE_ATP"/>
    <property type="match status" value="1"/>
</dbReference>
<evidence type="ECO:0000256" key="7">
    <source>
        <dbReference type="ARBA" id="ARBA00022840"/>
    </source>
</evidence>
<evidence type="ECO:0000256" key="10">
    <source>
        <dbReference type="PROSITE-ProRule" id="PRU10141"/>
    </source>
</evidence>
<reference evidence="12 13" key="1">
    <citation type="submission" date="2015-07" db="EMBL/GenBank/DDBJ databases">
        <title>Draft Genome Sequence of Malassezia furfur CBS1878 and Malassezia pachydermatis CBS1879.</title>
        <authorList>
            <person name="Triana S."/>
            <person name="Ohm R."/>
            <person name="Gonzalez A."/>
            <person name="DeCock H."/>
            <person name="Restrepo S."/>
            <person name="Celis A."/>
        </authorList>
    </citation>
    <scope>NUCLEOTIDE SEQUENCE [LARGE SCALE GENOMIC DNA]</scope>
    <source>
        <strain evidence="12 13">CBS 1879</strain>
    </source>
</reference>
<evidence type="ECO:0000256" key="3">
    <source>
        <dbReference type="ARBA" id="ARBA00022527"/>
    </source>
</evidence>
<dbReference type="AlphaFoldDB" id="A0A0M8MMT5"/>
<dbReference type="OrthoDB" id="248923at2759"/>
<evidence type="ECO:0000256" key="6">
    <source>
        <dbReference type="ARBA" id="ARBA00022777"/>
    </source>
</evidence>
<comment type="similarity">
    <text evidence="1">Belongs to the protein kinase superfamily. STE Ser/Thr protein kinase family. STE20 subfamily.</text>
</comment>
<dbReference type="SMART" id="SM00220">
    <property type="entry name" value="S_TKc"/>
    <property type="match status" value="1"/>
</dbReference>
<dbReference type="PANTHER" id="PTHR48012:SF10">
    <property type="entry name" value="FI20177P1"/>
    <property type="match status" value="1"/>
</dbReference>
<dbReference type="InterPro" id="IPR011009">
    <property type="entry name" value="Kinase-like_dom_sf"/>
</dbReference>
<dbReference type="PRINTS" id="PR00109">
    <property type="entry name" value="TYRKINASE"/>
</dbReference>
<feature type="binding site" evidence="10">
    <location>
        <position position="35"/>
    </location>
    <ligand>
        <name>ATP</name>
        <dbReference type="ChEBI" id="CHEBI:30616"/>
    </ligand>
</feature>
<dbReference type="Gene3D" id="1.10.510.10">
    <property type="entry name" value="Transferase(Phosphotransferase) domain 1"/>
    <property type="match status" value="1"/>
</dbReference>
<dbReference type="GO" id="GO:0004674">
    <property type="term" value="F:protein serine/threonine kinase activity"/>
    <property type="evidence" value="ECO:0007669"/>
    <property type="project" value="UniProtKB-KW"/>
</dbReference>
<dbReference type="STRING" id="77020.A0A0M8MMT5"/>
<dbReference type="GO" id="GO:0005524">
    <property type="term" value="F:ATP binding"/>
    <property type="evidence" value="ECO:0007669"/>
    <property type="project" value="UniProtKB-UniRule"/>
</dbReference>
<dbReference type="GO" id="GO:0005737">
    <property type="term" value="C:cytoplasm"/>
    <property type="evidence" value="ECO:0007669"/>
    <property type="project" value="TreeGrafter"/>
</dbReference>
<feature type="domain" description="Protein kinase" evidence="11">
    <location>
        <begin position="6"/>
        <end position="256"/>
    </location>
</feature>
<keyword evidence="13" id="KW-1185">Reference proteome</keyword>
<dbReference type="EC" id="2.7.11.1" evidence="2"/>
<evidence type="ECO:0000256" key="2">
    <source>
        <dbReference type="ARBA" id="ARBA00012513"/>
    </source>
</evidence>
<keyword evidence="5 10" id="KW-0547">Nucleotide-binding</keyword>
<evidence type="ECO:0000256" key="4">
    <source>
        <dbReference type="ARBA" id="ARBA00022679"/>
    </source>
</evidence>
<accession>A0A0M8MMT5</accession>
<dbReference type="VEuPathDB" id="FungiDB:Malapachy_0980"/>
<evidence type="ECO:0000256" key="9">
    <source>
        <dbReference type="ARBA" id="ARBA00048679"/>
    </source>
</evidence>
<comment type="catalytic activity">
    <reaction evidence="9">
        <text>L-seryl-[protein] + ATP = O-phospho-L-seryl-[protein] + ADP + H(+)</text>
        <dbReference type="Rhea" id="RHEA:17989"/>
        <dbReference type="Rhea" id="RHEA-COMP:9863"/>
        <dbReference type="Rhea" id="RHEA-COMP:11604"/>
        <dbReference type="ChEBI" id="CHEBI:15378"/>
        <dbReference type="ChEBI" id="CHEBI:29999"/>
        <dbReference type="ChEBI" id="CHEBI:30616"/>
        <dbReference type="ChEBI" id="CHEBI:83421"/>
        <dbReference type="ChEBI" id="CHEBI:456216"/>
        <dbReference type="EC" id="2.7.11.1"/>
    </reaction>
</comment>
<sequence>MNVERYEKQGRVGGGSYGEVYRAVDRWTGSVVAIKVVNLELSNEELLSIQKEISVLRQVRSPFVTSYHDSFLHGSQLWIIMEYCEGGSCADLLRTERLTEAHMAVILRDVLQALVYLHAENKIHRDIKAANVLLCKDGSVRLADFGVAGQLHVQCKRDRAFVGTPYWMSPEVIKQSGYNTKADIWSVGILAYELAMGEPPYADLHPMKVLHLIPRNPPPQLPSSYSPAFRDFVAQCLTRDPLRRPSASELLKHKFFKHAGSTSLLAAVLATRSFAKTRPPKKRPADVTTAEAPWWDFGSLRTTPVEAPVSDPLGTTITPRVWRQNSSVPSNDATIVQLPGP</sequence>
<evidence type="ECO:0000313" key="12">
    <source>
        <dbReference type="EMBL" id="KOS14728.1"/>
    </source>
</evidence>
<evidence type="ECO:0000256" key="1">
    <source>
        <dbReference type="ARBA" id="ARBA00008874"/>
    </source>
</evidence>
<dbReference type="CDD" id="cd06609">
    <property type="entry name" value="STKc_MST3_like"/>
    <property type="match status" value="1"/>
</dbReference>
<dbReference type="InterPro" id="IPR001245">
    <property type="entry name" value="Ser-Thr/Tyr_kinase_cat_dom"/>
</dbReference>
<organism evidence="12 13">
    <name type="scientific">Malassezia pachydermatis</name>
    <dbReference type="NCBI Taxonomy" id="77020"/>
    <lineage>
        <taxon>Eukaryota</taxon>
        <taxon>Fungi</taxon>
        <taxon>Dikarya</taxon>
        <taxon>Basidiomycota</taxon>
        <taxon>Ustilaginomycotina</taxon>
        <taxon>Malasseziomycetes</taxon>
        <taxon>Malasseziales</taxon>
        <taxon>Malasseziaceae</taxon>
        <taxon>Malassezia</taxon>
    </lineage>
</organism>
<keyword evidence="4" id="KW-0808">Transferase</keyword>
<evidence type="ECO:0000313" key="13">
    <source>
        <dbReference type="Proteomes" id="UP000037751"/>
    </source>
</evidence>
<keyword evidence="6 12" id="KW-0418">Kinase</keyword>
<dbReference type="InterPro" id="IPR050629">
    <property type="entry name" value="STE20/SPS1-PAK"/>
</dbReference>
<keyword evidence="7 10" id="KW-0067">ATP-binding</keyword>
<dbReference type="GeneID" id="28727367"/>
<dbReference type="RefSeq" id="XP_017992360.1">
    <property type="nucleotide sequence ID" value="XM_018135492.1"/>
</dbReference>
<dbReference type="SUPFAM" id="SSF56112">
    <property type="entry name" value="Protein kinase-like (PK-like)"/>
    <property type="match status" value="1"/>
</dbReference>
<evidence type="ECO:0000256" key="8">
    <source>
        <dbReference type="ARBA" id="ARBA00047899"/>
    </source>
</evidence>
<dbReference type="Proteomes" id="UP000037751">
    <property type="component" value="Unassembled WGS sequence"/>
</dbReference>
<dbReference type="Pfam" id="PF00069">
    <property type="entry name" value="Pkinase"/>
    <property type="match status" value="1"/>
</dbReference>
<dbReference type="FunFam" id="1.10.510.10:FF:000499">
    <property type="entry name" value="Serine/threonine-protein kinase KIC1"/>
    <property type="match status" value="1"/>
</dbReference>
<protein>
    <recommendedName>
        <fullName evidence="2">non-specific serine/threonine protein kinase</fullName>
        <ecNumber evidence="2">2.7.11.1</ecNumber>
    </recommendedName>
</protein>
<evidence type="ECO:0000259" key="11">
    <source>
        <dbReference type="PROSITE" id="PS50011"/>
    </source>
</evidence>
<dbReference type="EMBL" id="LGAV01000003">
    <property type="protein sequence ID" value="KOS14728.1"/>
    <property type="molecule type" value="Genomic_DNA"/>
</dbReference>
<name>A0A0M8MMT5_9BASI</name>
<dbReference type="InterPro" id="IPR017441">
    <property type="entry name" value="Protein_kinase_ATP_BS"/>
</dbReference>
<evidence type="ECO:0000256" key="5">
    <source>
        <dbReference type="ARBA" id="ARBA00022741"/>
    </source>
</evidence>
<dbReference type="PROSITE" id="PS50011">
    <property type="entry name" value="PROTEIN_KINASE_DOM"/>
    <property type="match status" value="1"/>
</dbReference>
<comment type="catalytic activity">
    <reaction evidence="8">
        <text>L-threonyl-[protein] + ATP = O-phospho-L-threonyl-[protein] + ADP + H(+)</text>
        <dbReference type="Rhea" id="RHEA:46608"/>
        <dbReference type="Rhea" id="RHEA-COMP:11060"/>
        <dbReference type="Rhea" id="RHEA-COMP:11605"/>
        <dbReference type="ChEBI" id="CHEBI:15378"/>
        <dbReference type="ChEBI" id="CHEBI:30013"/>
        <dbReference type="ChEBI" id="CHEBI:30616"/>
        <dbReference type="ChEBI" id="CHEBI:61977"/>
        <dbReference type="ChEBI" id="CHEBI:456216"/>
        <dbReference type="EC" id="2.7.11.1"/>
    </reaction>
</comment>
<proteinExistence type="inferred from homology"/>
<dbReference type="PANTHER" id="PTHR48012">
    <property type="entry name" value="STERILE20-LIKE KINASE, ISOFORM B-RELATED"/>
    <property type="match status" value="1"/>
</dbReference>
<comment type="caution">
    <text evidence="12">The sequence shown here is derived from an EMBL/GenBank/DDBJ whole genome shotgun (WGS) entry which is preliminary data.</text>
</comment>
<keyword evidence="3" id="KW-0723">Serine/threonine-protein kinase</keyword>
<gene>
    <name evidence="12" type="ORF">Malapachy_0980</name>
</gene>
<dbReference type="InterPro" id="IPR000719">
    <property type="entry name" value="Prot_kinase_dom"/>
</dbReference>